<keyword evidence="5 7" id="KW-0234">DNA repair</keyword>
<dbReference type="Pfam" id="PF11967">
    <property type="entry name" value="RecO_N"/>
    <property type="match status" value="1"/>
</dbReference>
<evidence type="ECO:0000313" key="9">
    <source>
        <dbReference type="EMBL" id="UUV22465.1"/>
    </source>
</evidence>
<dbReference type="NCBIfam" id="TIGR00613">
    <property type="entry name" value="reco"/>
    <property type="match status" value="1"/>
</dbReference>
<evidence type="ECO:0000256" key="3">
    <source>
        <dbReference type="ARBA" id="ARBA00022763"/>
    </source>
</evidence>
<dbReference type="EMBL" id="CP102382">
    <property type="protein sequence ID" value="UUV22465.1"/>
    <property type="molecule type" value="Genomic_DNA"/>
</dbReference>
<dbReference type="Pfam" id="PF02565">
    <property type="entry name" value="RecO_C"/>
    <property type="match status" value="1"/>
</dbReference>
<sequence length="236" mass="27793">MLVKTEAIVLNALRYQEKSLVVKCFTQFFGLKTYFIRNAFSAKSKNLNSAYFQPLNQLHIDAVHKNKASLEYIKELKLMYPYQTISVEFYKNSVSIFLAEVLSHSIKDDQPNNELFLFLKTALIWFDEHSFTADFHLWFLLNITKYLGFFPDDSDKRSIYFNPHEGSFTMHYTPNCFNETETALFRNLLQMTLSHHKSSFTNDQRRTALKLLITYYEIHIAGFKQVKSVEILSELF</sequence>
<comment type="function">
    <text evidence="7">Involved in DNA repair and RecF pathway recombination.</text>
</comment>
<dbReference type="Proteomes" id="UP001317001">
    <property type="component" value="Chromosome"/>
</dbReference>
<keyword evidence="10" id="KW-1185">Reference proteome</keyword>
<dbReference type="PANTHER" id="PTHR33991:SF1">
    <property type="entry name" value="DNA REPAIR PROTEIN RECO"/>
    <property type="match status" value="1"/>
</dbReference>
<dbReference type="InterPro" id="IPR037278">
    <property type="entry name" value="ARFGAP/RecO"/>
</dbReference>
<evidence type="ECO:0000256" key="4">
    <source>
        <dbReference type="ARBA" id="ARBA00023172"/>
    </source>
</evidence>
<evidence type="ECO:0000313" key="10">
    <source>
        <dbReference type="Proteomes" id="UP001317001"/>
    </source>
</evidence>
<keyword evidence="4 7" id="KW-0233">DNA recombination</keyword>
<reference evidence="9 10" key="1">
    <citation type="submission" date="2022-08" db="EMBL/GenBank/DDBJ databases">
        <title>Myroides zhujiangensis sp. nov., a novel bacterium isolated from sediment in the Pearl River Estuary.</title>
        <authorList>
            <person name="Cui L."/>
        </authorList>
    </citation>
    <scope>NUCLEOTIDE SEQUENCE [LARGE SCALE GENOMIC DNA]</scope>
    <source>
        <strain evidence="9 10">SCSIO 72103</strain>
    </source>
</reference>
<dbReference type="InterPro" id="IPR003717">
    <property type="entry name" value="RecO"/>
</dbReference>
<dbReference type="InterPro" id="IPR022572">
    <property type="entry name" value="DNA_rep/recomb_RecO_N"/>
</dbReference>
<feature type="domain" description="DNA replication/recombination mediator RecO N-terminal" evidence="8">
    <location>
        <begin position="1"/>
        <end position="81"/>
    </location>
</feature>
<evidence type="ECO:0000256" key="6">
    <source>
        <dbReference type="ARBA" id="ARBA00033409"/>
    </source>
</evidence>
<evidence type="ECO:0000256" key="7">
    <source>
        <dbReference type="HAMAP-Rule" id="MF_00201"/>
    </source>
</evidence>
<comment type="similarity">
    <text evidence="1 7">Belongs to the RecO family.</text>
</comment>
<dbReference type="Gene3D" id="2.40.50.140">
    <property type="entry name" value="Nucleic acid-binding proteins"/>
    <property type="match status" value="1"/>
</dbReference>
<dbReference type="HAMAP" id="MF_00201">
    <property type="entry name" value="RecO"/>
    <property type="match status" value="1"/>
</dbReference>
<keyword evidence="3 7" id="KW-0227">DNA damage</keyword>
<dbReference type="InterPro" id="IPR042242">
    <property type="entry name" value="RecO_C"/>
</dbReference>
<dbReference type="PANTHER" id="PTHR33991">
    <property type="entry name" value="DNA REPAIR PROTEIN RECO"/>
    <property type="match status" value="1"/>
</dbReference>
<evidence type="ECO:0000256" key="5">
    <source>
        <dbReference type="ARBA" id="ARBA00023204"/>
    </source>
</evidence>
<name>A0ABY5NV43_9FLAO</name>
<dbReference type="SUPFAM" id="SSF50249">
    <property type="entry name" value="Nucleic acid-binding proteins"/>
    <property type="match status" value="1"/>
</dbReference>
<evidence type="ECO:0000256" key="2">
    <source>
        <dbReference type="ARBA" id="ARBA00021310"/>
    </source>
</evidence>
<accession>A0ABY5NV43</accession>
<dbReference type="SUPFAM" id="SSF57863">
    <property type="entry name" value="ArfGap/RecO-like zinc finger"/>
    <property type="match status" value="1"/>
</dbReference>
<organism evidence="9 10">
    <name type="scientific">Paenimyroides aestuarii</name>
    <dbReference type="NCBI Taxonomy" id="2968490"/>
    <lineage>
        <taxon>Bacteria</taxon>
        <taxon>Pseudomonadati</taxon>
        <taxon>Bacteroidota</taxon>
        <taxon>Flavobacteriia</taxon>
        <taxon>Flavobacteriales</taxon>
        <taxon>Flavobacteriaceae</taxon>
        <taxon>Paenimyroides</taxon>
    </lineage>
</organism>
<dbReference type="Gene3D" id="1.20.1440.120">
    <property type="entry name" value="Recombination protein O, C-terminal domain"/>
    <property type="match status" value="1"/>
</dbReference>
<evidence type="ECO:0000256" key="1">
    <source>
        <dbReference type="ARBA" id="ARBA00007452"/>
    </source>
</evidence>
<evidence type="ECO:0000259" key="8">
    <source>
        <dbReference type="Pfam" id="PF11967"/>
    </source>
</evidence>
<dbReference type="RefSeq" id="WP_257500382.1">
    <property type="nucleotide sequence ID" value="NZ_CP102382.1"/>
</dbReference>
<protein>
    <recommendedName>
        <fullName evidence="2 7">DNA repair protein RecO</fullName>
    </recommendedName>
    <alternativeName>
        <fullName evidence="6 7">Recombination protein O</fullName>
    </alternativeName>
</protein>
<dbReference type="InterPro" id="IPR012340">
    <property type="entry name" value="NA-bd_OB-fold"/>
</dbReference>
<proteinExistence type="inferred from homology"/>
<gene>
    <name evidence="7 9" type="primary">recO</name>
    <name evidence="9" type="ORF">NPX36_05340</name>
</gene>